<dbReference type="Proteomes" id="UP000032483">
    <property type="component" value="Unassembled WGS sequence"/>
</dbReference>
<evidence type="ECO:0000313" key="2">
    <source>
        <dbReference type="EMBL" id="KUE77401.1"/>
    </source>
</evidence>
<reference evidence="1" key="1">
    <citation type="submission" date="2015-02" db="EMBL/GenBank/DDBJ databases">
        <title>A novel member of the family Ruminococcaceae isolated from human feces.</title>
        <authorList>
            <person name="Shkoporov A.N."/>
            <person name="Chaplin A.V."/>
            <person name="Motuzova O.V."/>
            <person name="Kafarskaia L.I."/>
            <person name="Khokhlova E.V."/>
            <person name="Efimov B.A."/>
        </authorList>
    </citation>
    <scope>NUCLEOTIDE SEQUENCE [LARGE SCALE GENOMIC DNA]</scope>
    <source>
        <strain evidence="1">585-1</strain>
    </source>
</reference>
<dbReference type="AlphaFoldDB" id="A0A0D8J4N2"/>
<organism evidence="1 3">
    <name type="scientific">Ruthenibacterium lactatiformans</name>
    <dbReference type="NCBI Taxonomy" id="1550024"/>
    <lineage>
        <taxon>Bacteria</taxon>
        <taxon>Bacillati</taxon>
        <taxon>Bacillota</taxon>
        <taxon>Clostridia</taxon>
        <taxon>Eubacteriales</taxon>
        <taxon>Oscillospiraceae</taxon>
        <taxon>Ruthenibacterium</taxon>
    </lineage>
</organism>
<evidence type="ECO:0000313" key="4">
    <source>
        <dbReference type="Proteomes" id="UP000053433"/>
    </source>
</evidence>
<accession>A0A0W7TU85</accession>
<evidence type="ECO:0000313" key="3">
    <source>
        <dbReference type="Proteomes" id="UP000032483"/>
    </source>
</evidence>
<dbReference type="Proteomes" id="UP000053433">
    <property type="component" value="Unassembled WGS sequence"/>
</dbReference>
<evidence type="ECO:0000313" key="1">
    <source>
        <dbReference type="EMBL" id="KJF40753.1"/>
    </source>
</evidence>
<gene>
    <name evidence="2" type="ORF">ASJ35_03790</name>
    <name evidence="1" type="ORF">TQ39_04280</name>
</gene>
<name>A0A0D8J4N2_9FIRM</name>
<sequence length="105" mass="11789">MDRAAERGPARGNPCYIIKGDRRFVKEGACRLRGARRKARRRLCPADKKASFYCYLARFILYLTGIGVQKKQRFSGTRQRIGCAIRAAFCREGNAVRPAAAPPRG</sequence>
<comment type="caution">
    <text evidence="1">The sequence shown here is derived from an EMBL/GenBank/DDBJ whole genome shotgun (WGS) entry which is preliminary data.</text>
</comment>
<keyword evidence="3" id="KW-1185">Reference proteome</keyword>
<reference evidence="2 4" key="2">
    <citation type="submission" date="2015-10" db="EMBL/GenBank/DDBJ databases">
        <title>A novel member of the family Ruminococcaceae isolated from human faeces.</title>
        <authorList>
            <person name="Shkoporov A.N."/>
            <person name="Chaplin A.V."/>
            <person name="Motuzova O.V."/>
            <person name="Kafarskaia L.I."/>
            <person name="Efimov B.A."/>
        </authorList>
    </citation>
    <scope>NUCLEOTIDE SEQUENCE [LARGE SCALE GENOMIC DNA]</scope>
    <source>
        <strain evidence="2 4">668</strain>
    </source>
</reference>
<accession>A0A0D8J4N2</accession>
<dbReference type="EMBL" id="LMUA01000003">
    <property type="protein sequence ID" value="KUE77401.1"/>
    <property type="molecule type" value="Genomic_DNA"/>
</dbReference>
<proteinExistence type="predicted"/>
<dbReference type="EMBL" id="JXXK01000004">
    <property type="protein sequence ID" value="KJF40753.1"/>
    <property type="molecule type" value="Genomic_DNA"/>
</dbReference>
<protein>
    <submittedName>
        <fullName evidence="1">Uncharacterized protein</fullName>
    </submittedName>
</protein>